<evidence type="ECO:0000313" key="10">
    <source>
        <dbReference type="Proteomes" id="UP000316083"/>
    </source>
</evidence>
<evidence type="ECO:0000259" key="8">
    <source>
        <dbReference type="Pfam" id="PF03918"/>
    </source>
</evidence>
<reference evidence="9 10" key="1">
    <citation type="submission" date="2019-06" db="EMBL/GenBank/DDBJ databases">
        <title>Genomic Encyclopedia of Type Strains, Phase IV (KMG-V): Genome sequencing to study the core and pangenomes of soil and plant-associated prokaryotes.</title>
        <authorList>
            <person name="Whitman W."/>
        </authorList>
    </citation>
    <scope>NUCLEOTIDE SEQUENCE [LARGE SCALE GENOMIC DNA]</scope>
    <source>
        <strain evidence="9 10">BR 11796</strain>
    </source>
</reference>
<dbReference type="GO" id="GO:0016020">
    <property type="term" value="C:membrane"/>
    <property type="evidence" value="ECO:0007669"/>
    <property type="project" value="UniProtKB-SubCell"/>
</dbReference>
<protein>
    <recommendedName>
        <fullName evidence="7">Cytochrome c-type biogenesis protein</fullName>
    </recommendedName>
</protein>
<dbReference type="GO" id="GO:0046872">
    <property type="term" value="F:metal ion binding"/>
    <property type="evidence" value="ECO:0007669"/>
    <property type="project" value="UniProtKB-KW"/>
</dbReference>
<dbReference type="FunFam" id="1.10.8.640:FF:000001">
    <property type="entry name" value="Cytochrome c-type biogenesis protein"/>
    <property type="match status" value="1"/>
</dbReference>
<dbReference type="Gene3D" id="1.10.8.640">
    <property type="entry name" value="Cytochrome C biogenesis protein"/>
    <property type="match status" value="1"/>
</dbReference>
<dbReference type="PANTHER" id="PTHR47601:SF1">
    <property type="entry name" value="CYTOCHROME C-TYPE BIOGENESIS CCMH-LIKE MITOCHONDRIAL PROTEIN"/>
    <property type="match status" value="1"/>
</dbReference>
<evidence type="ECO:0000256" key="6">
    <source>
        <dbReference type="ARBA" id="ARBA00060491"/>
    </source>
</evidence>
<keyword evidence="7" id="KW-0472">Membrane</keyword>
<organism evidence="9 10">
    <name type="scientific">Azospirillum brasilense</name>
    <dbReference type="NCBI Taxonomy" id="192"/>
    <lineage>
        <taxon>Bacteria</taxon>
        <taxon>Pseudomonadati</taxon>
        <taxon>Pseudomonadota</taxon>
        <taxon>Alphaproteobacteria</taxon>
        <taxon>Rhodospirillales</taxon>
        <taxon>Azospirillaceae</taxon>
        <taxon>Azospirillum</taxon>
    </lineage>
</organism>
<proteinExistence type="inferred from homology"/>
<dbReference type="Pfam" id="PF03918">
    <property type="entry name" value="CcmH"/>
    <property type="match status" value="1"/>
</dbReference>
<evidence type="ECO:0000256" key="7">
    <source>
        <dbReference type="RuleBase" id="RU364112"/>
    </source>
</evidence>
<feature type="signal peptide" evidence="7">
    <location>
        <begin position="1"/>
        <end position="23"/>
    </location>
</feature>
<dbReference type="AlphaFoldDB" id="A0A560B8B6"/>
<evidence type="ECO:0000313" key="9">
    <source>
        <dbReference type="EMBL" id="TWA68878.1"/>
    </source>
</evidence>
<comment type="subcellular location">
    <subcellularLocation>
        <location evidence="6">Membrane</location>
        <topology evidence="6">Single-pass membrane protein</topology>
        <orientation evidence="6">Periplasmic side</orientation>
    </subcellularLocation>
</comment>
<feature type="chain" id="PRO_5022264367" description="Cytochrome c-type biogenesis protein" evidence="7">
    <location>
        <begin position="24"/>
        <end position="166"/>
    </location>
</feature>
<comment type="caution">
    <text evidence="9">The sequence shown here is derived from an EMBL/GenBank/DDBJ whole genome shotgun (WGS) entry which is preliminary data.</text>
</comment>
<keyword evidence="7" id="KW-0812">Transmembrane</keyword>
<evidence type="ECO:0000256" key="5">
    <source>
        <dbReference type="ARBA" id="ARBA00037230"/>
    </source>
</evidence>
<evidence type="ECO:0000256" key="2">
    <source>
        <dbReference type="ARBA" id="ARBA00022617"/>
    </source>
</evidence>
<name>A0A560B8B6_AZOBR</name>
<evidence type="ECO:0000256" key="3">
    <source>
        <dbReference type="ARBA" id="ARBA00022723"/>
    </source>
</evidence>
<comment type="similarity">
    <text evidence="1 7">Belongs to the CcmH/CycL/Ccl2/NrfF family.</text>
</comment>
<feature type="transmembrane region" description="Helical" evidence="7">
    <location>
        <begin position="107"/>
        <end position="128"/>
    </location>
</feature>
<keyword evidence="7" id="KW-1133">Transmembrane helix</keyword>
<dbReference type="Proteomes" id="UP000316083">
    <property type="component" value="Unassembled WGS sequence"/>
</dbReference>
<evidence type="ECO:0000256" key="4">
    <source>
        <dbReference type="ARBA" id="ARBA00023004"/>
    </source>
</evidence>
<sequence>MRALLSTTLMAALLALTPVSASAVQPDEVLKDPALEGRAREISKDLRCLVCQNQSIDDSNAPLARDLRVLVRERLTAGDSNQQVLSFVTDRYGDYVLLRPPFKATTLFLWIGPFVILAIGGVATALYLRGRKGAAADGPMTAGGDTAPLTEDERRRLDALLRKDKA</sequence>
<keyword evidence="2 7" id="KW-0349">Heme</keyword>
<comment type="function">
    <text evidence="5">Required for the biogenesis of c-type cytochromes. Possible subunit of a heme lyase.</text>
</comment>
<keyword evidence="3 7" id="KW-0479">Metal-binding</keyword>
<accession>A0A560B8B6</accession>
<dbReference type="InterPro" id="IPR038297">
    <property type="entry name" value="CcmH/CycL/NrfF/Ccl2_sf"/>
</dbReference>
<dbReference type="InterPro" id="IPR005616">
    <property type="entry name" value="CcmH/CycL/Ccl2/NrfF_N"/>
</dbReference>
<gene>
    <name evidence="9" type="ORF">FBZ82_10535</name>
</gene>
<dbReference type="PANTHER" id="PTHR47601">
    <property type="match status" value="1"/>
</dbReference>
<dbReference type="CDD" id="cd16378">
    <property type="entry name" value="CcmH_N"/>
    <property type="match status" value="1"/>
</dbReference>
<keyword evidence="7" id="KW-0732">Signal</keyword>
<dbReference type="GO" id="GO:0017004">
    <property type="term" value="P:cytochrome complex assembly"/>
    <property type="evidence" value="ECO:0007669"/>
    <property type="project" value="UniProtKB-ARBA"/>
</dbReference>
<evidence type="ECO:0000256" key="1">
    <source>
        <dbReference type="ARBA" id="ARBA00010342"/>
    </source>
</evidence>
<dbReference type="EMBL" id="VITF01000005">
    <property type="protein sequence ID" value="TWA68878.1"/>
    <property type="molecule type" value="Genomic_DNA"/>
</dbReference>
<feature type="domain" description="CcmH/CycL/Ccl2/NrfF N-terminal" evidence="8">
    <location>
        <begin position="12"/>
        <end position="161"/>
    </location>
</feature>
<keyword evidence="4 7" id="KW-0408">Iron</keyword>